<dbReference type="Proteomes" id="UP000229554">
    <property type="component" value="Unassembled WGS sequence"/>
</dbReference>
<accession>A0A2M8KTR0</accession>
<dbReference type="GO" id="GO:0007059">
    <property type="term" value="P:chromosome segregation"/>
    <property type="evidence" value="ECO:0007669"/>
    <property type="project" value="TreeGrafter"/>
</dbReference>
<dbReference type="Gene3D" id="1.10.10.2830">
    <property type="match status" value="1"/>
</dbReference>
<dbReference type="PANTHER" id="PTHR33375:SF1">
    <property type="entry name" value="CHROMOSOME-PARTITIONING PROTEIN PARB-RELATED"/>
    <property type="match status" value="1"/>
</dbReference>
<evidence type="ECO:0000313" key="2">
    <source>
        <dbReference type="EMBL" id="PJE63316.1"/>
    </source>
</evidence>
<evidence type="ECO:0000259" key="1">
    <source>
        <dbReference type="Pfam" id="PF17762"/>
    </source>
</evidence>
<evidence type="ECO:0000313" key="3">
    <source>
        <dbReference type="Proteomes" id="UP000229554"/>
    </source>
</evidence>
<name>A0A2M8KTR0_9BACT</name>
<dbReference type="InterPro" id="IPR050336">
    <property type="entry name" value="Chromosome_partition/occlusion"/>
</dbReference>
<dbReference type="PANTHER" id="PTHR33375">
    <property type="entry name" value="CHROMOSOME-PARTITIONING PROTEIN PARB-RELATED"/>
    <property type="match status" value="1"/>
</dbReference>
<dbReference type="GO" id="GO:0045881">
    <property type="term" value="P:positive regulation of sporulation resulting in formation of a cellular spore"/>
    <property type="evidence" value="ECO:0007669"/>
    <property type="project" value="TreeGrafter"/>
</dbReference>
<gene>
    <name evidence="2" type="ORF">COU88_00235</name>
</gene>
<proteinExistence type="predicted"/>
<dbReference type="EMBL" id="PFED01000007">
    <property type="protein sequence ID" value="PJE63316.1"/>
    <property type="molecule type" value="Genomic_DNA"/>
</dbReference>
<dbReference type="AlphaFoldDB" id="A0A2M8KTR0"/>
<dbReference type="InterPro" id="IPR041468">
    <property type="entry name" value="HTH_ParB/Spo0J"/>
</dbReference>
<reference evidence="3" key="1">
    <citation type="submission" date="2017-09" db="EMBL/GenBank/DDBJ databases">
        <title>Depth-based differentiation of microbial function through sediment-hosted aquifers and enrichment of novel symbionts in the deep terrestrial subsurface.</title>
        <authorList>
            <person name="Probst A.J."/>
            <person name="Ladd B."/>
            <person name="Jarett J.K."/>
            <person name="Geller-Mcgrath D.E."/>
            <person name="Sieber C.M.K."/>
            <person name="Emerson J.B."/>
            <person name="Anantharaman K."/>
            <person name="Thomas B.C."/>
            <person name="Malmstrom R."/>
            <person name="Stieglmeier M."/>
            <person name="Klingl A."/>
            <person name="Woyke T."/>
            <person name="Ryan C.M."/>
            <person name="Banfield J.F."/>
        </authorList>
    </citation>
    <scope>NUCLEOTIDE SEQUENCE [LARGE SCALE GENOMIC DNA]</scope>
</reference>
<feature type="domain" description="ParB/Spo0J HTH" evidence="1">
    <location>
        <begin position="15"/>
        <end position="113"/>
    </location>
</feature>
<dbReference type="GO" id="GO:0005694">
    <property type="term" value="C:chromosome"/>
    <property type="evidence" value="ECO:0007669"/>
    <property type="project" value="TreeGrafter"/>
</dbReference>
<organism evidence="2 3">
    <name type="scientific">Candidatus Roizmanbacteria bacterium CG10_big_fil_rev_8_21_14_0_10_39_6</name>
    <dbReference type="NCBI Taxonomy" id="1974853"/>
    <lineage>
        <taxon>Bacteria</taxon>
        <taxon>Candidatus Roizmaniibacteriota</taxon>
    </lineage>
</organism>
<dbReference type="Pfam" id="PF17762">
    <property type="entry name" value="HTH_ParB"/>
    <property type="match status" value="1"/>
</dbReference>
<sequence>MNTETHILTILRDPNTNPLRRAALISKLVEEHHYSKIELAHILKKSPSYISNHLRLLKLPDAVKDALISAIISEGHGRALSCLNTESEILDMFEEIIRFNLSVRQTESKVDSLRIEKREYGKLNDEIKNQAREISKAVGSIAFISRRNSQLILTINFPYSIVGFNK</sequence>
<comment type="caution">
    <text evidence="2">The sequence shown here is derived from an EMBL/GenBank/DDBJ whole genome shotgun (WGS) entry which is preliminary data.</text>
</comment>
<feature type="non-terminal residue" evidence="2">
    <location>
        <position position="166"/>
    </location>
</feature>
<dbReference type="SUPFAM" id="SSF109709">
    <property type="entry name" value="KorB DNA-binding domain-like"/>
    <property type="match status" value="1"/>
</dbReference>
<protein>
    <recommendedName>
        <fullName evidence="1">ParB/Spo0J HTH domain-containing protein</fullName>
    </recommendedName>
</protein>